<organism evidence="3 4">
    <name type="scientific">Amycolatopsis mongoliensis</name>
    <dbReference type="NCBI Taxonomy" id="715475"/>
    <lineage>
        <taxon>Bacteria</taxon>
        <taxon>Bacillati</taxon>
        <taxon>Actinomycetota</taxon>
        <taxon>Actinomycetes</taxon>
        <taxon>Pseudonocardiales</taxon>
        <taxon>Pseudonocardiaceae</taxon>
        <taxon>Amycolatopsis</taxon>
    </lineage>
</organism>
<protein>
    <submittedName>
        <fullName evidence="3">Aldo/keto reductase</fullName>
    </submittedName>
</protein>
<proteinExistence type="predicted"/>
<dbReference type="Gene3D" id="3.20.20.100">
    <property type="entry name" value="NADP-dependent oxidoreductase domain"/>
    <property type="match status" value="1"/>
</dbReference>
<dbReference type="PANTHER" id="PTHR43625:SF40">
    <property type="entry name" value="ALDO-KETO REDUCTASE YAKC [NADP(+)]"/>
    <property type="match status" value="1"/>
</dbReference>
<dbReference type="RefSeq" id="WP_286001357.1">
    <property type="nucleotide sequence ID" value="NZ_CP127295.1"/>
</dbReference>
<dbReference type="PANTHER" id="PTHR43625">
    <property type="entry name" value="AFLATOXIN B1 ALDEHYDE REDUCTASE"/>
    <property type="match status" value="1"/>
</dbReference>
<evidence type="ECO:0000256" key="1">
    <source>
        <dbReference type="ARBA" id="ARBA00023002"/>
    </source>
</evidence>
<sequence>MAPETTAAAAAGSWTLGDLPVNRIGFGAMRLPQTGEAFAPDALPRDRDQAIGVLRHAVELGVDHVDTAAFYFSRLRSANELVNRALAPYPDGLVIATKVGPRRDPVTAQLPMASPQQLRGDVEENLRQLGRDHLDVVNLRVGGPGPIADHFGALAELREAGLIRHLGLSNVRPEHLAEARGIAPVVCDQNSYGLGYRRRQDEFVRTCGEQGIAFVPFFAIAGARRETGAGGSDHDEVLAIARAHQATATQIRLAWAVHRGPHVLVIPGTGDPAHLADNVAAGRQRLTEDELTRLERVHGEEPEPPG</sequence>
<dbReference type="AlphaFoldDB" id="A0A9Y2JXF2"/>
<gene>
    <name evidence="3" type="ORF">QRX60_14865</name>
</gene>
<evidence type="ECO:0000313" key="4">
    <source>
        <dbReference type="Proteomes" id="UP001239397"/>
    </source>
</evidence>
<reference evidence="3 4" key="1">
    <citation type="submission" date="2023-06" db="EMBL/GenBank/DDBJ databases">
        <authorList>
            <person name="Oyuntsetseg B."/>
            <person name="Kim S.B."/>
        </authorList>
    </citation>
    <scope>NUCLEOTIDE SEQUENCE [LARGE SCALE GENOMIC DNA]</scope>
    <source>
        <strain evidence="3 4">4-36</strain>
    </source>
</reference>
<dbReference type="EMBL" id="CP127295">
    <property type="protein sequence ID" value="WIY05052.1"/>
    <property type="molecule type" value="Genomic_DNA"/>
</dbReference>
<dbReference type="InterPro" id="IPR050791">
    <property type="entry name" value="Aldo-Keto_reductase"/>
</dbReference>
<feature type="domain" description="NADP-dependent oxidoreductase" evidence="2">
    <location>
        <begin position="23"/>
        <end position="297"/>
    </location>
</feature>
<dbReference type="Proteomes" id="UP001239397">
    <property type="component" value="Chromosome"/>
</dbReference>
<keyword evidence="4" id="KW-1185">Reference proteome</keyword>
<dbReference type="Pfam" id="PF00248">
    <property type="entry name" value="Aldo_ket_red"/>
    <property type="match status" value="1"/>
</dbReference>
<dbReference type="InterPro" id="IPR020471">
    <property type="entry name" value="AKR"/>
</dbReference>
<dbReference type="GO" id="GO:0016491">
    <property type="term" value="F:oxidoreductase activity"/>
    <property type="evidence" value="ECO:0007669"/>
    <property type="project" value="UniProtKB-KW"/>
</dbReference>
<dbReference type="GO" id="GO:0005737">
    <property type="term" value="C:cytoplasm"/>
    <property type="evidence" value="ECO:0007669"/>
    <property type="project" value="TreeGrafter"/>
</dbReference>
<dbReference type="PRINTS" id="PR00069">
    <property type="entry name" value="ALDKETRDTASE"/>
</dbReference>
<evidence type="ECO:0000313" key="3">
    <source>
        <dbReference type="EMBL" id="WIY05052.1"/>
    </source>
</evidence>
<dbReference type="InterPro" id="IPR023210">
    <property type="entry name" value="NADP_OxRdtase_dom"/>
</dbReference>
<dbReference type="InterPro" id="IPR036812">
    <property type="entry name" value="NAD(P)_OxRdtase_dom_sf"/>
</dbReference>
<dbReference type="KEGG" id="amog:QRX60_14865"/>
<keyword evidence="1" id="KW-0560">Oxidoreductase</keyword>
<evidence type="ECO:0000259" key="2">
    <source>
        <dbReference type="Pfam" id="PF00248"/>
    </source>
</evidence>
<name>A0A9Y2JXF2_9PSEU</name>
<dbReference type="SUPFAM" id="SSF51430">
    <property type="entry name" value="NAD(P)-linked oxidoreductase"/>
    <property type="match status" value="1"/>
</dbReference>
<dbReference type="CDD" id="cd19088">
    <property type="entry name" value="AKR_AKR13B1"/>
    <property type="match status" value="1"/>
</dbReference>
<accession>A0A9Y2JXF2</accession>